<dbReference type="EMBL" id="LIBB01000147">
    <property type="protein sequence ID" value="KRO71701.1"/>
    <property type="molecule type" value="Genomic_DNA"/>
</dbReference>
<dbReference type="Proteomes" id="UP000051934">
    <property type="component" value="Unassembled WGS sequence"/>
</dbReference>
<sequence length="193" mass="20843">MNTQEQPTSGATTYAPRSIITATLAAIVVAALVFVAAILPAEYGSDPLGTGALLGLTALANGENPLEEQVEGYRQDTVEFTLEPFQSVEYKYHLDFDAPMVFDWQSTGVVYYDMHAEPAGIGEAGVQSFKQDNGIAQTGSFHAPFAGIHGWFWENRSGREVTVTLNAAGYFYASTVFRDGGDYERTINAVTAP</sequence>
<gene>
    <name evidence="2" type="ORF">ABR69_01035</name>
</gene>
<reference evidence="2 3" key="1">
    <citation type="submission" date="2015-10" db="EMBL/GenBank/DDBJ databases">
        <title>Metagenome-Assembled Genomes uncover a global brackish microbiome.</title>
        <authorList>
            <person name="Hugerth L.W."/>
            <person name="Larsson J."/>
            <person name="Alneberg J."/>
            <person name="Lindh M.V."/>
            <person name="Legrand C."/>
            <person name="Pinhassi J."/>
            <person name="Andersson A.F."/>
        </authorList>
    </citation>
    <scope>NUCLEOTIDE SEQUENCE [LARGE SCALE GENOMIC DNA]</scope>
    <source>
        <strain evidence="2">BACL4 MAG-120507-bin80</strain>
    </source>
</reference>
<name>A0A0R2S9W1_9GAMM</name>
<evidence type="ECO:0000256" key="1">
    <source>
        <dbReference type="SAM" id="Phobius"/>
    </source>
</evidence>
<comment type="caution">
    <text evidence="2">The sequence shown here is derived from an EMBL/GenBank/DDBJ whole genome shotgun (WGS) entry which is preliminary data.</text>
</comment>
<feature type="transmembrane region" description="Helical" evidence="1">
    <location>
        <begin position="19"/>
        <end position="39"/>
    </location>
</feature>
<keyword evidence="1" id="KW-0472">Membrane</keyword>
<organism evidence="2 3">
    <name type="scientific">OM182 bacterium BACL3 MAG-120507-bin80</name>
    <dbReference type="NCBI Taxonomy" id="1655577"/>
    <lineage>
        <taxon>Bacteria</taxon>
        <taxon>Pseudomonadati</taxon>
        <taxon>Pseudomonadota</taxon>
        <taxon>Gammaproteobacteria</taxon>
        <taxon>OMG group</taxon>
        <taxon>OM182 clade</taxon>
    </lineage>
</organism>
<accession>A0A0R2S9W1</accession>
<dbReference type="AlphaFoldDB" id="A0A0R2S9W1"/>
<keyword evidence="1" id="KW-0812">Transmembrane</keyword>
<evidence type="ECO:0000313" key="2">
    <source>
        <dbReference type="EMBL" id="KRO71701.1"/>
    </source>
</evidence>
<keyword evidence="1" id="KW-1133">Transmembrane helix</keyword>
<evidence type="ECO:0000313" key="3">
    <source>
        <dbReference type="Proteomes" id="UP000051934"/>
    </source>
</evidence>
<protein>
    <submittedName>
        <fullName evidence="2">Uncharacterized protein</fullName>
    </submittedName>
</protein>
<proteinExistence type="predicted"/>